<proteinExistence type="predicted"/>
<dbReference type="Proteomes" id="UP000285378">
    <property type="component" value="Unassembled WGS sequence"/>
</dbReference>
<protein>
    <recommendedName>
        <fullName evidence="3">Beta protein</fullName>
    </recommendedName>
</protein>
<dbReference type="EMBL" id="MOBX01000016">
    <property type="protein sequence ID" value="RON77202.1"/>
    <property type="molecule type" value="Genomic_DNA"/>
</dbReference>
<comment type="caution">
    <text evidence="1">The sequence shown here is derived from an EMBL/GenBank/DDBJ whole genome shotgun (WGS) entry which is preliminary data.</text>
</comment>
<sequence>MKFNKQKYVPVLKWRQGEYQALFLLKDEIKDCVVPLIVIPPREYDFEEQRMKKTIHEHVETFPKRLKQKWSTRLAMVDIHESLENEKMDDGRQVADFVLQEAAAISCKVIPVIGLTKSPGYLASVRSFVSAHGCGVALRVKLAELNLPNIDNDISKLLRSLEVSWSSVDLIIDLGDPGNFQPYPIFAKIISEATAKIGGYNLSRSITLVGTSLNLTVVKKPGATQIRHEWPLYKAFRIELEKNELTPNFGDYTIESPDFADSVDMRMMKPGGKIVYTTADSWLIPKGGSFRDNNSQMIGHCAAIISSGHYMTRAFSSGDERIEDTAKKINNCGNLTTWKFVGVNHHITYIVRQLANQYAT</sequence>
<evidence type="ECO:0000313" key="1">
    <source>
        <dbReference type="EMBL" id="RON77202.1"/>
    </source>
</evidence>
<evidence type="ECO:0008006" key="3">
    <source>
        <dbReference type="Google" id="ProtNLM"/>
    </source>
</evidence>
<organism evidence="1 2">
    <name type="scientific">Pseudomonas fluorescens</name>
    <dbReference type="NCBI Taxonomy" id="294"/>
    <lineage>
        <taxon>Bacteria</taxon>
        <taxon>Pseudomonadati</taxon>
        <taxon>Pseudomonadota</taxon>
        <taxon>Gammaproteobacteria</taxon>
        <taxon>Pseudomonadales</taxon>
        <taxon>Pseudomonadaceae</taxon>
        <taxon>Pseudomonas</taxon>
    </lineage>
</organism>
<gene>
    <name evidence="1" type="ORF">BK670_26520</name>
</gene>
<evidence type="ECO:0000313" key="2">
    <source>
        <dbReference type="Proteomes" id="UP000285378"/>
    </source>
</evidence>
<accession>A0A423M5F1</accession>
<dbReference type="InterPro" id="IPR025683">
    <property type="entry name" value="Protein_beta"/>
</dbReference>
<reference evidence="1 2" key="1">
    <citation type="submission" date="2016-10" db="EMBL/GenBank/DDBJ databases">
        <title>Comparative genome analysis of multiple Pseudomonas spp. focuses on biocontrol and plant growth promoting traits.</title>
        <authorList>
            <person name="Tao X.-Y."/>
            <person name="Taylor C.G."/>
        </authorList>
    </citation>
    <scope>NUCLEOTIDE SEQUENCE [LARGE SCALE GENOMIC DNA]</scope>
    <source>
        <strain evidence="1 2">28B5</strain>
    </source>
</reference>
<dbReference type="AlphaFoldDB" id="A0A423M5F1"/>
<dbReference type="Pfam" id="PF14350">
    <property type="entry name" value="Beta_protein"/>
    <property type="match status" value="1"/>
</dbReference>
<dbReference type="RefSeq" id="WP_123454609.1">
    <property type="nucleotide sequence ID" value="NZ_MOBX01000016.1"/>
</dbReference>
<name>A0A423M5F1_PSEFL</name>
<dbReference type="OrthoDB" id="1492299at2"/>